<sequence length="243" mass="27584">MLSSIPFALCALLLSLLAGNRGNIFLSTPLGPAERTFYEKETIIRKGYTLTFISKDSAFSTATKQKMITTFFEVYPLEAKRFNPQTRKQITFIVDPAYAGVAATDAGVATYSPKWLREHPEDLDVVTHEVMHVVQAYPPNSVGWLTEGIADYVRYTYGVNNVQAKWVLPAYKAGQSYTNSYRITARFFVWLEKNVRSTLINELDAAARAHTYTPDIWKQKTGKTLDELWTLYAENPALELTYR</sequence>
<evidence type="ECO:0000313" key="2">
    <source>
        <dbReference type="Proteomes" id="UP000198310"/>
    </source>
</evidence>
<gene>
    <name evidence="1" type="ORF">SAMN06269173_11347</name>
</gene>
<evidence type="ECO:0000313" key="1">
    <source>
        <dbReference type="EMBL" id="SNR95958.1"/>
    </source>
</evidence>
<accession>A0A239ALU2</accession>
<dbReference type="AlphaFoldDB" id="A0A239ALU2"/>
<organism evidence="1 2">
    <name type="scientific">Hymenobacter mucosus</name>
    <dbReference type="NCBI Taxonomy" id="1411120"/>
    <lineage>
        <taxon>Bacteria</taxon>
        <taxon>Pseudomonadati</taxon>
        <taxon>Bacteroidota</taxon>
        <taxon>Cytophagia</taxon>
        <taxon>Cytophagales</taxon>
        <taxon>Hymenobacteraceae</taxon>
        <taxon>Hymenobacter</taxon>
    </lineage>
</organism>
<keyword evidence="2" id="KW-1185">Reference proteome</keyword>
<dbReference type="PANTHER" id="PTHR33321">
    <property type="match status" value="1"/>
</dbReference>
<dbReference type="InterPro" id="IPR007541">
    <property type="entry name" value="Uncharacterised_BSP"/>
</dbReference>
<dbReference type="PANTHER" id="PTHR33321:SF12">
    <property type="entry name" value="PLANT BASIC SECRETORY PROTEIN (BSP) FAMILY PROTEIN"/>
    <property type="match status" value="1"/>
</dbReference>
<protein>
    <submittedName>
        <fullName evidence="1">Peptidase</fullName>
    </submittedName>
</protein>
<dbReference type="Pfam" id="PF04450">
    <property type="entry name" value="BSP"/>
    <property type="match status" value="1"/>
</dbReference>
<proteinExistence type="predicted"/>
<name>A0A239ALU2_9BACT</name>
<reference evidence="2" key="1">
    <citation type="submission" date="2017-06" db="EMBL/GenBank/DDBJ databases">
        <authorList>
            <person name="Varghese N."/>
            <person name="Submissions S."/>
        </authorList>
    </citation>
    <scope>NUCLEOTIDE SEQUENCE [LARGE SCALE GENOMIC DNA]</scope>
    <source>
        <strain evidence="2">DSM 28041</strain>
    </source>
</reference>
<dbReference type="Proteomes" id="UP000198310">
    <property type="component" value="Unassembled WGS sequence"/>
</dbReference>
<dbReference type="EMBL" id="FZNS01000013">
    <property type="protein sequence ID" value="SNR95958.1"/>
    <property type="molecule type" value="Genomic_DNA"/>
</dbReference>